<dbReference type="OrthoDB" id="4639899at2"/>
<proteinExistence type="predicted"/>
<name>A0A0J6VYE2_9MYCO</name>
<reference evidence="3 6" key="2">
    <citation type="submission" date="2015-04" db="EMBL/GenBank/DDBJ databases">
        <title>Genome sequence of Mycobacterium obuense UC1.</title>
        <authorList>
            <person name="Greninger A.L."/>
            <person name="Cunningham G."/>
            <person name="Chiu C.Y."/>
            <person name="Miller S."/>
        </authorList>
    </citation>
    <scope>NUCLEOTIDE SEQUENCE [LARGE SCALE GENOMIC DNA]</scope>
    <source>
        <strain evidence="3 6">UC1</strain>
    </source>
</reference>
<sequence length="99" mass="9987" precursor="true">MKKISITTAAAAALTAGVLGLAAPAYAAPTGGDAEQTISALEAQGNRVVVTRQSSAPLDQASVVSVTRGPIQRGAEPFGTSNGDSNRSTIDQTIYVTVK</sequence>
<comment type="caution">
    <text evidence="4">The sequence shown here is derived from an EMBL/GenBank/DDBJ whole genome shotgun (WGS) entry which is preliminary data.</text>
</comment>
<evidence type="ECO:0000313" key="4">
    <source>
        <dbReference type="EMBL" id="KMO74488.1"/>
    </source>
</evidence>
<feature type="compositionally biased region" description="Polar residues" evidence="1">
    <location>
        <begin position="79"/>
        <end position="99"/>
    </location>
</feature>
<dbReference type="Proteomes" id="UP000036313">
    <property type="component" value="Unassembled WGS sequence"/>
</dbReference>
<organism evidence="4 7">
    <name type="scientific">Mycolicibacterium obuense</name>
    <dbReference type="NCBI Taxonomy" id="1807"/>
    <lineage>
        <taxon>Bacteria</taxon>
        <taxon>Bacillati</taxon>
        <taxon>Actinomycetota</taxon>
        <taxon>Actinomycetes</taxon>
        <taxon>Mycobacteriales</taxon>
        <taxon>Mycobacteriaceae</taxon>
        <taxon>Mycolicibacterium</taxon>
    </lineage>
</organism>
<evidence type="ECO:0000313" key="7">
    <source>
        <dbReference type="Proteomes" id="UP000036313"/>
    </source>
</evidence>
<gene>
    <name evidence="5" type="ORF">EUA04_24145</name>
    <name evidence="4" type="ORF">MOBUDSM44075_03588</name>
    <name evidence="3" type="ORF">WN67_13315</name>
</gene>
<evidence type="ECO:0000313" key="8">
    <source>
        <dbReference type="Proteomes" id="UP000294952"/>
    </source>
</evidence>
<dbReference type="STRING" id="1807.MOBUDSM44075_03588"/>
<dbReference type="EMBL" id="LAUZ02000040">
    <property type="protein sequence ID" value="KKF01527.1"/>
    <property type="molecule type" value="Genomic_DNA"/>
</dbReference>
<feature type="signal peptide" evidence="2">
    <location>
        <begin position="1"/>
        <end position="27"/>
    </location>
</feature>
<keyword evidence="6" id="KW-1185">Reference proteome</keyword>
<evidence type="ECO:0000256" key="1">
    <source>
        <dbReference type="SAM" id="MobiDB-lite"/>
    </source>
</evidence>
<evidence type="ECO:0000313" key="5">
    <source>
        <dbReference type="EMBL" id="TDL03748.1"/>
    </source>
</evidence>
<evidence type="ECO:0000256" key="2">
    <source>
        <dbReference type="SAM" id="SignalP"/>
    </source>
</evidence>
<evidence type="ECO:0000313" key="3">
    <source>
        <dbReference type="EMBL" id="KKF01527.1"/>
    </source>
</evidence>
<dbReference type="PATRIC" id="fig|1807.13.peg.3498"/>
<reference evidence="5 8" key="3">
    <citation type="submission" date="2019-01" db="EMBL/GenBank/DDBJ databases">
        <title>High-quality-draft genome sequences of five non-tuberculosis mycobacteriaceae isolated from a nosocomial environment.</title>
        <authorList>
            <person name="Tiago I."/>
            <person name="Alarico S."/>
            <person name="Pereira S.G."/>
            <person name="Coelho C."/>
            <person name="Maranha A."/>
            <person name="Empadinhas N."/>
        </authorList>
    </citation>
    <scope>NUCLEOTIDE SEQUENCE [LARGE SCALE GENOMIC DNA]</scope>
    <source>
        <strain evidence="5 8">22DIII</strain>
    </source>
</reference>
<dbReference type="EMBL" id="SDLP01000010">
    <property type="protein sequence ID" value="TDL03748.1"/>
    <property type="molecule type" value="Genomic_DNA"/>
</dbReference>
<dbReference type="RefSeq" id="WP_046363513.1">
    <property type="nucleotide sequence ID" value="NZ_CALTXN010000018.1"/>
</dbReference>
<dbReference type="Proteomes" id="UP000034150">
    <property type="component" value="Unassembled WGS sequence"/>
</dbReference>
<keyword evidence="2" id="KW-0732">Signal</keyword>
<feature type="region of interest" description="Disordered" evidence="1">
    <location>
        <begin position="69"/>
        <end position="99"/>
    </location>
</feature>
<dbReference type="EMBL" id="JYNU01000022">
    <property type="protein sequence ID" value="KMO74488.1"/>
    <property type="molecule type" value="Genomic_DNA"/>
</dbReference>
<evidence type="ECO:0008006" key="9">
    <source>
        <dbReference type="Google" id="ProtNLM"/>
    </source>
</evidence>
<feature type="chain" id="PRO_5010914868" description="DUF4148 domain-containing protein" evidence="2">
    <location>
        <begin position="28"/>
        <end position="99"/>
    </location>
</feature>
<reference evidence="4 7" key="1">
    <citation type="journal article" date="2015" name="Genome Biol. Evol.">
        <title>Characterization of Three Mycobacterium spp. with Potential Use in Bioremediation by Genome Sequencing and Comparative Genomics.</title>
        <authorList>
            <person name="Das S."/>
            <person name="Pettersson B.M."/>
            <person name="Behra P.R."/>
            <person name="Ramesh M."/>
            <person name="Dasgupta S."/>
            <person name="Bhattacharya A."/>
            <person name="Kirsebom L.A."/>
        </authorList>
    </citation>
    <scope>NUCLEOTIDE SEQUENCE [LARGE SCALE GENOMIC DNA]</scope>
    <source>
        <strain evidence="4 7">DSM 44075</strain>
    </source>
</reference>
<accession>A0A0J6VYE2</accession>
<dbReference type="Proteomes" id="UP000294952">
    <property type="component" value="Unassembled WGS sequence"/>
</dbReference>
<protein>
    <recommendedName>
        <fullName evidence="9">DUF4148 domain-containing protein</fullName>
    </recommendedName>
</protein>
<dbReference type="AlphaFoldDB" id="A0A0J6VYE2"/>
<evidence type="ECO:0000313" key="6">
    <source>
        <dbReference type="Proteomes" id="UP000034150"/>
    </source>
</evidence>